<evidence type="ECO:0000256" key="2">
    <source>
        <dbReference type="ARBA" id="ARBA00002803"/>
    </source>
</evidence>
<organism evidence="11 12">
    <name type="scientific">Gemmatimonas groenlandica</name>
    <dbReference type="NCBI Taxonomy" id="2732249"/>
    <lineage>
        <taxon>Bacteria</taxon>
        <taxon>Pseudomonadati</taxon>
        <taxon>Gemmatimonadota</taxon>
        <taxon>Gemmatimonadia</taxon>
        <taxon>Gemmatimonadales</taxon>
        <taxon>Gemmatimonadaceae</taxon>
        <taxon>Gemmatimonas</taxon>
    </lineage>
</organism>
<reference evidence="11 12" key="1">
    <citation type="submission" date="2020-05" db="EMBL/GenBank/DDBJ databases">
        <title>Complete genome sequence of Gemmatimonas greenlandica TET16.</title>
        <authorList>
            <person name="Zeng Y."/>
        </authorList>
    </citation>
    <scope>NUCLEOTIDE SEQUENCE [LARGE SCALE GENOMIC DNA]</scope>
    <source>
        <strain evidence="11 12">TET16</strain>
    </source>
</reference>
<evidence type="ECO:0000256" key="7">
    <source>
        <dbReference type="ARBA" id="ARBA00022679"/>
    </source>
</evidence>
<evidence type="ECO:0000259" key="10">
    <source>
        <dbReference type="PROSITE" id="PS51177"/>
    </source>
</evidence>
<comment type="catalytic activity">
    <reaction evidence="1">
        <text>2 6,7-dimethyl-8-(1-D-ribityl)lumazine + H(+) = 5-amino-6-(D-ribitylamino)uracil + riboflavin</text>
        <dbReference type="Rhea" id="RHEA:20772"/>
        <dbReference type="ChEBI" id="CHEBI:15378"/>
        <dbReference type="ChEBI" id="CHEBI:15934"/>
        <dbReference type="ChEBI" id="CHEBI:57986"/>
        <dbReference type="ChEBI" id="CHEBI:58201"/>
        <dbReference type="EC" id="2.5.1.9"/>
    </reaction>
</comment>
<keyword evidence="6" id="KW-0686">Riboflavin biosynthesis</keyword>
<dbReference type="Pfam" id="PF00677">
    <property type="entry name" value="Lum_binding"/>
    <property type="match status" value="2"/>
</dbReference>
<proteinExistence type="predicted"/>
<feature type="domain" description="Lumazine-binding" evidence="10">
    <location>
        <begin position="100"/>
        <end position="196"/>
    </location>
</feature>
<evidence type="ECO:0000256" key="6">
    <source>
        <dbReference type="ARBA" id="ARBA00022619"/>
    </source>
</evidence>
<dbReference type="GO" id="GO:0004746">
    <property type="term" value="F:riboflavin synthase activity"/>
    <property type="evidence" value="ECO:0007669"/>
    <property type="project" value="UniProtKB-EC"/>
</dbReference>
<evidence type="ECO:0000256" key="4">
    <source>
        <dbReference type="ARBA" id="ARBA00012827"/>
    </source>
</evidence>
<protein>
    <recommendedName>
        <fullName evidence="5">Riboflavin synthase</fullName>
        <ecNumber evidence="4">2.5.1.9</ecNumber>
    </recommendedName>
</protein>
<keyword evidence="8" id="KW-0677">Repeat</keyword>
<dbReference type="Gene3D" id="2.40.30.20">
    <property type="match status" value="2"/>
</dbReference>
<dbReference type="PANTHER" id="PTHR21098:SF12">
    <property type="entry name" value="RIBOFLAVIN SYNTHASE"/>
    <property type="match status" value="1"/>
</dbReference>
<dbReference type="AlphaFoldDB" id="A0A6M4IJJ4"/>
<gene>
    <name evidence="11" type="ORF">HKW67_06935</name>
</gene>
<evidence type="ECO:0000313" key="11">
    <source>
        <dbReference type="EMBL" id="QJR35254.1"/>
    </source>
</evidence>
<evidence type="ECO:0000256" key="3">
    <source>
        <dbReference type="ARBA" id="ARBA00004887"/>
    </source>
</evidence>
<dbReference type="EC" id="2.5.1.9" evidence="4"/>
<evidence type="ECO:0000313" key="12">
    <source>
        <dbReference type="Proteomes" id="UP000500938"/>
    </source>
</evidence>
<dbReference type="InterPro" id="IPR001783">
    <property type="entry name" value="Lumazine-bd"/>
</dbReference>
<dbReference type="InterPro" id="IPR023366">
    <property type="entry name" value="ATP_synth_asu-like_sf"/>
</dbReference>
<dbReference type="SUPFAM" id="SSF63380">
    <property type="entry name" value="Riboflavin synthase domain-like"/>
    <property type="match status" value="2"/>
</dbReference>
<feature type="repeat" description="Lumazine-binding" evidence="9">
    <location>
        <begin position="100"/>
        <end position="196"/>
    </location>
</feature>
<dbReference type="InterPro" id="IPR017938">
    <property type="entry name" value="Riboflavin_synthase-like_b-brl"/>
</dbReference>
<dbReference type="RefSeq" id="WP_171224684.1">
    <property type="nucleotide sequence ID" value="NZ_CP053085.1"/>
</dbReference>
<feature type="domain" description="Lumazine-binding" evidence="10">
    <location>
        <begin position="1"/>
        <end position="99"/>
    </location>
</feature>
<evidence type="ECO:0000256" key="8">
    <source>
        <dbReference type="ARBA" id="ARBA00022737"/>
    </source>
</evidence>
<dbReference type="PIRSF" id="PIRSF000498">
    <property type="entry name" value="Riboflavin_syn_A"/>
    <property type="match status" value="1"/>
</dbReference>
<comment type="function">
    <text evidence="2">Catalyzes the dismutation of two molecules of 6,7-dimethyl-8-ribityllumazine, resulting in the formation of riboflavin and 5-amino-6-(D-ribitylamino)uracil.</text>
</comment>
<name>A0A6M4IJJ4_9BACT</name>
<evidence type="ECO:0000256" key="9">
    <source>
        <dbReference type="PROSITE-ProRule" id="PRU00524"/>
    </source>
</evidence>
<dbReference type="NCBIfam" id="NF006767">
    <property type="entry name" value="PRK09289.1"/>
    <property type="match status" value="1"/>
</dbReference>
<feature type="repeat" description="Lumazine-binding" evidence="9">
    <location>
        <begin position="1"/>
        <end position="99"/>
    </location>
</feature>
<dbReference type="GO" id="GO:0009231">
    <property type="term" value="P:riboflavin biosynthetic process"/>
    <property type="evidence" value="ECO:0007669"/>
    <property type="project" value="UniProtKB-KW"/>
</dbReference>
<dbReference type="PANTHER" id="PTHR21098">
    <property type="entry name" value="RIBOFLAVIN SYNTHASE ALPHA CHAIN"/>
    <property type="match status" value="1"/>
</dbReference>
<dbReference type="EMBL" id="CP053085">
    <property type="protein sequence ID" value="QJR35254.1"/>
    <property type="molecule type" value="Genomic_DNA"/>
</dbReference>
<dbReference type="CDD" id="cd00402">
    <property type="entry name" value="Riboflavin_synthase_like"/>
    <property type="match status" value="1"/>
</dbReference>
<accession>A0A6M4IJJ4</accession>
<dbReference type="Proteomes" id="UP000500938">
    <property type="component" value="Chromosome"/>
</dbReference>
<evidence type="ECO:0000256" key="1">
    <source>
        <dbReference type="ARBA" id="ARBA00000968"/>
    </source>
</evidence>
<sequence length="207" mass="22280">MFTGLVDDLGLITHVADTPAGRELRIRCRYTDLVDGESIAVNGACLTVREHGALDDGSTWFTVAAVITTLGRTTIDAWRADAHVNLERAMRLGDRLGGHMVLGHVDDLGVVARTEQVGDAWLVDVILPIALRPLMVAHGSITVNGVSLTVNALLDDGVQLSIIEYTKRHTTLGELVAGDRVHVEADVLAKHVERLLSPWRSAGVEVA</sequence>
<dbReference type="InterPro" id="IPR026017">
    <property type="entry name" value="Lumazine-bd_dom"/>
</dbReference>
<dbReference type="PROSITE" id="PS51177">
    <property type="entry name" value="LUMAZINE_BIND"/>
    <property type="match status" value="2"/>
</dbReference>
<comment type="pathway">
    <text evidence="3">Cofactor biosynthesis; riboflavin biosynthesis; riboflavin from 2-hydroxy-3-oxobutyl phosphate and 5-amino-6-(D-ribitylamino)uracil: step 2/2.</text>
</comment>
<evidence type="ECO:0000256" key="5">
    <source>
        <dbReference type="ARBA" id="ARBA00013950"/>
    </source>
</evidence>
<keyword evidence="7 11" id="KW-0808">Transferase</keyword>
<dbReference type="KEGG" id="ggr:HKW67_06935"/>
<keyword evidence="12" id="KW-1185">Reference proteome</keyword>